<feature type="region of interest" description="Disordered" evidence="2">
    <location>
        <begin position="152"/>
        <end position="173"/>
    </location>
</feature>
<evidence type="ECO:0000256" key="2">
    <source>
        <dbReference type="SAM" id="MobiDB-lite"/>
    </source>
</evidence>
<comment type="caution">
    <text evidence="3">The sequence shown here is derived from an EMBL/GenBank/DDBJ whole genome shotgun (WGS) entry which is preliminary data.</text>
</comment>
<feature type="compositionally biased region" description="Polar residues" evidence="2">
    <location>
        <begin position="1431"/>
        <end position="1443"/>
    </location>
</feature>
<feature type="compositionally biased region" description="Low complexity" evidence="2">
    <location>
        <begin position="1406"/>
        <end position="1419"/>
    </location>
</feature>
<dbReference type="Proteomes" id="UP001194468">
    <property type="component" value="Unassembled WGS sequence"/>
</dbReference>
<feature type="coiled-coil region" evidence="1">
    <location>
        <begin position="1205"/>
        <end position="1271"/>
    </location>
</feature>
<dbReference type="PANTHER" id="PTHR47357:SF1">
    <property type="entry name" value="SPINDLE POLE BODY COMPONENT 110"/>
    <property type="match status" value="1"/>
</dbReference>
<accession>A0AAD4GHL6</accession>
<feature type="region of interest" description="Disordered" evidence="2">
    <location>
        <begin position="1"/>
        <end position="33"/>
    </location>
</feature>
<gene>
    <name evidence="3" type="ORF">L210DRAFT_975692</name>
</gene>
<dbReference type="GO" id="GO:0005856">
    <property type="term" value="C:cytoskeleton"/>
    <property type="evidence" value="ECO:0007669"/>
    <property type="project" value="TreeGrafter"/>
</dbReference>
<keyword evidence="1" id="KW-0175">Coiled coil</keyword>
<feature type="coiled-coil region" evidence="1">
    <location>
        <begin position="919"/>
        <end position="1137"/>
    </location>
</feature>
<feature type="coiled-coil region" evidence="1">
    <location>
        <begin position="190"/>
        <end position="256"/>
    </location>
</feature>
<dbReference type="GO" id="GO:0005200">
    <property type="term" value="F:structural constituent of cytoskeleton"/>
    <property type="evidence" value="ECO:0007669"/>
    <property type="project" value="TreeGrafter"/>
</dbReference>
<evidence type="ECO:0000256" key="1">
    <source>
        <dbReference type="SAM" id="Coils"/>
    </source>
</evidence>
<reference evidence="3" key="2">
    <citation type="journal article" date="2020" name="Nat. Commun.">
        <title>Large-scale genome sequencing of mycorrhizal fungi provides insights into the early evolution of symbiotic traits.</title>
        <authorList>
            <person name="Miyauchi S."/>
            <person name="Kiss E."/>
            <person name="Kuo A."/>
            <person name="Drula E."/>
            <person name="Kohler A."/>
            <person name="Sanchez-Garcia M."/>
            <person name="Morin E."/>
            <person name="Andreopoulos B."/>
            <person name="Barry K.W."/>
            <person name="Bonito G."/>
            <person name="Buee M."/>
            <person name="Carver A."/>
            <person name="Chen C."/>
            <person name="Cichocki N."/>
            <person name="Clum A."/>
            <person name="Culley D."/>
            <person name="Crous P.W."/>
            <person name="Fauchery L."/>
            <person name="Girlanda M."/>
            <person name="Hayes R.D."/>
            <person name="Keri Z."/>
            <person name="LaButti K."/>
            <person name="Lipzen A."/>
            <person name="Lombard V."/>
            <person name="Magnuson J."/>
            <person name="Maillard F."/>
            <person name="Murat C."/>
            <person name="Nolan M."/>
            <person name="Ohm R.A."/>
            <person name="Pangilinan J."/>
            <person name="Pereira M.F."/>
            <person name="Perotto S."/>
            <person name="Peter M."/>
            <person name="Pfister S."/>
            <person name="Riley R."/>
            <person name="Sitrit Y."/>
            <person name="Stielow J.B."/>
            <person name="Szollosi G."/>
            <person name="Zifcakova L."/>
            <person name="Stursova M."/>
            <person name="Spatafora J.W."/>
            <person name="Tedersoo L."/>
            <person name="Vaario L.M."/>
            <person name="Yamada A."/>
            <person name="Yan M."/>
            <person name="Wang P."/>
            <person name="Xu J."/>
            <person name="Bruns T."/>
            <person name="Baldrian P."/>
            <person name="Vilgalys R."/>
            <person name="Dunand C."/>
            <person name="Henrissat B."/>
            <person name="Grigoriev I.V."/>
            <person name="Hibbett D."/>
            <person name="Nagy L.G."/>
            <person name="Martin F.M."/>
        </authorList>
    </citation>
    <scope>NUCLEOTIDE SEQUENCE</scope>
    <source>
        <strain evidence="3">BED1</strain>
    </source>
</reference>
<evidence type="ECO:0000313" key="3">
    <source>
        <dbReference type="EMBL" id="KAF8445666.1"/>
    </source>
</evidence>
<feature type="coiled-coil region" evidence="1">
    <location>
        <begin position="400"/>
        <end position="427"/>
    </location>
</feature>
<reference evidence="3" key="1">
    <citation type="submission" date="2019-10" db="EMBL/GenBank/DDBJ databases">
        <authorList>
            <consortium name="DOE Joint Genome Institute"/>
            <person name="Kuo A."/>
            <person name="Miyauchi S."/>
            <person name="Kiss E."/>
            <person name="Drula E."/>
            <person name="Kohler A."/>
            <person name="Sanchez-Garcia M."/>
            <person name="Andreopoulos B."/>
            <person name="Barry K.W."/>
            <person name="Bonito G."/>
            <person name="Buee M."/>
            <person name="Carver A."/>
            <person name="Chen C."/>
            <person name="Cichocki N."/>
            <person name="Clum A."/>
            <person name="Culley D."/>
            <person name="Crous P.W."/>
            <person name="Fauchery L."/>
            <person name="Girlanda M."/>
            <person name="Hayes R."/>
            <person name="Keri Z."/>
            <person name="LaButti K."/>
            <person name="Lipzen A."/>
            <person name="Lombard V."/>
            <person name="Magnuson J."/>
            <person name="Maillard F."/>
            <person name="Morin E."/>
            <person name="Murat C."/>
            <person name="Nolan M."/>
            <person name="Ohm R."/>
            <person name="Pangilinan J."/>
            <person name="Pereira M."/>
            <person name="Perotto S."/>
            <person name="Peter M."/>
            <person name="Riley R."/>
            <person name="Sitrit Y."/>
            <person name="Stielow B."/>
            <person name="Szollosi G."/>
            <person name="Zifcakova L."/>
            <person name="Stursova M."/>
            <person name="Spatafora J.W."/>
            <person name="Tedersoo L."/>
            <person name="Vaario L.-M."/>
            <person name="Yamada A."/>
            <person name="Yan M."/>
            <person name="Wang P."/>
            <person name="Xu J."/>
            <person name="Bruns T."/>
            <person name="Baldrian P."/>
            <person name="Vilgalys R."/>
            <person name="Henrissat B."/>
            <person name="Grigoriev I.V."/>
            <person name="Hibbett D."/>
            <person name="Nagy L.G."/>
            <person name="Martin F.M."/>
        </authorList>
    </citation>
    <scope>NUCLEOTIDE SEQUENCE</scope>
    <source>
        <strain evidence="3">BED1</strain>
    </source>
</reference>
<protein>
    <submittedName>
        <fullName evidence="3">Uncharacterized protein</fullName>
    </submittedName>
</protein>
<dbReference type="PANTHER" id="PTHR47357">
    <property type="entry name" value="COP1-INTERACTIVE PROTEIN 1"/>
    <property type="match status" value="1"/>
</dbReference>
<sequence length="1475" mass="165299">MSLADLGKNDVSEETQALRDRLASQDTQNAGLRTQLMRREAELEELQATLNETVYKLSKEAERALHLEEEVSARSSELKTDRISLQNAELALQSAQEKLKAEERAKRELESTLDTVSLHSQATSAEHQYIKREKRALESRVREMERIVQTHEAKGVSNMPRKNGRPRSSSVSNFRLPAVEQELNDTKTQLHNKDLSLRALEKKLAQAQDNLFKAENACISTDKASQKRISELLSTLERKEEELESLREMDHTGEREEELLKRIDEDAAKIVALEQLVAESQTTRTSQARTQKLQSQLKAECEKVHRSEDIQSRLLHEKEELVRQYEASQREVAESHGLLMDRDSQIKELEGRHALLQAKFDAHDCHMEPLSLDTEHSSSQSQRPNGCPVFPDESALADHIQTLLQAIDRLRDERDGLKRALEFSEVEYRITTESFQTRIASLTRQLTKSAHDVATDKSNACADQRMKQLASCAAAFAVVISNLQTHLDLSEDRLSATFADLAASNSQLHDTLAVIDDQKQSLSTNVHEHDALLQKFNTVAKELSESDDERGRLRLQLADVEGQFGAVKERANASEAVKEEANQNFLLAEQRFVILNKNYQDIESERNSLALQATNLQDDLARVREDLALTQDRYNTLHAQQLSAMSASEVVRALKDRIKELEARIVHCTDQIGDYQHDICRLEANVKLHEERIVEMTSELELLASQKEAMVEDCAEAREVRDEAIERLEAADEEAERIQLQLEQAKHAHEAELSAMSSMVASLTSENQQTAARLADLEAENAGFLQELDSLSRDHHYLSEQLDAVASRSLESENPKEDTEVQQAVISLAVVHRLYEDSTRRLQGSCQRIAFLESQLVTLTQELEQKGTLIDSAEKEKHDLLQRLSDITSTTATGKSQDNLTQQDGHDIDHDIDLLRYSLQEKELELVSARQLVGETESRYTEVEAELLERIATMTEELQAQAEEAEDIAGLRAEIQSVRAQLQNSLENFAGLEKLHDDVVQDTNAVKEVFERRLTDTDEQLRTLEADHQRSLASLEAKYRHKADVLTGNLEDREHELDELRQQLQDISEVHTRAEGKLHEELESYKVHHALANDLEKDLRGMITDMCQRLEQAEAEALTLQEERQLLQAQITGLQAEIQRSVSLTRDDACMLLKESLQRSELTLAESEKAEKAAEFSITLQATQHEKVVAALRREIASLQSGPDLRSALADLEEKNREMDGLLRARCQEIEEYDDRILETLKANKKLKSKVESLTRKVQALQAKVSSMKCQAQEPVAETILPKAVPSTSSPPVPGPTAMHAAGYPSSSHIRETSAPSLTFRSKTPEPWIPSAAAPPPTRTPARTSEPSGCEMSSGKKRPAPDDDERDSVPAEGRYSTDVCLRNGPTPRLRRAHGPTGFTPVRGASSRKPVGSSSPSRRVNAGVIPSEVITDVTNSPRGSSRQGDAQPKKRSWLGKIRGGTGSQPASSRLGAFGGQ</sequence>
<feature type="coiled-coil region" evidence="1">
    <location>
        <begin position="856"/>
        <end position="890"/>
    </location>
</feature>
<name>A0AAD4GHL6_BOLED</name>
<feature type="compositionally biased region" description="Basic and acidic residues" evidence="2">
    <location>
        <begin position="7"/>
        <end position="23"/>
    </location>
</feature>
<organism evidence="3 4">
    <name type="scientific">Boletus edulis BED1</name>
    <dbReference type="NCBI Taxonomy" id="1328754"/>
    <lineage>
        <taxon>Eukaryota</taxon>
        <taxon>Fungi</taxon>
        <taxon>Dikarya</taxon>
        <taxon>Basidiomycota</taxon>
        <taxon>Agaricomycotina</taxon>
        <taxon>Agaricomycetes</taxon>
        <taxon>Agaricomycetidae</taxon>
        <taxon>Boletales</taxon>
        <taxon>Boletineae</taxon>
        <taxon>Boletaceae</taxon>
        <taxon>Boletoideae</taxon>
        <taxon>Boletus</taxon>
    </lineage>
</organism>
<proteinExistence type="predicted"/>
<dbReference type="EMBL" id="WHUW01000005">
    <property type="protein sequence ID" value="KAF8445666.1"/>
    <property type="molecule type" value="Genomic_DNA"/>
</dbReference>
<keyword evidence="4" id="KW-1185">Reference proteome</keyword>
<feature type="region of interest" description="Disordered" evidence="2">
    <location>
        <begin position="1281"/>
        <end position="1475"/>
    </location>
</feature>
<evidence type="ECO:0000313" key="4">
    <source>
        <dbReference type="Proteomes" id="UP001194468"/>
    </source>
</evidence>
<feature type="coiled-coil region" evidence="1">
    <location>
        <begin position="599"/>
        <end position="794"/>
    </location>
</feature>